<dbReference type="InterPro" id="IPR023286">
    <property type="entry name" value="ABATE_dom_sf"/>
</dbReference>
<protein>
    <recommendedName>
        <fullName evidence="1">Zinc finger CGNR domain-containing protein</fullName>
    </recommendedName>
</protein>
<dbReference type="SUPFAM" id="SSF160904">
    <property type="entry name" value="Jann2411-like"/>
    <property type="match status" value="1"/>
</dbReference>
<dbReference type="OrthoDB" id="3211108at2"/>
<dbReference type="Proteomes" id="UP000059574">
    <property type="component" value="Chromosome"/>
</dbReference>
<dbReference type="PANTHER" id="PTHR35525">
    <property type="entry name" value="BLL6575 PROTEIN"/>
    <property type="match status" value="1"/>
</dbReference>
<dbReference type="Gene3D" id="1.10.3300.10">
    <property type="entry name" value="Jann2411-like domain"/>
    <property type="match status" value="1"/>
</dbReference>
<organism evidence="2 3">
    <name type="scientific">Arthrobacter alpinus</name>
    <dbReference type="NCBI Taxonomy" id="656366"/>
    <lineage>
        <taxon>Bacteria</taxon>
        <taxon>Bacillati</taxon>
        <taxon>Actinomycetota</taxon>
        <taxon>Actinomycetes</taxon>
        <taxon>Micrococcales</taxon>
        <taxon>Micrococcaceae</taxon>
        <taxon>Arthrobacter</taxon>
    </lineage>
</organism>
<dbReference type="EMBL" id="CP013200">
    <property type="protein sequence ID" value="ALO67032.1"/>
    <property type="molecule type" value="Genomic_DNA"/>
</dbReference>
<sequence length="196" mass="21127">MTKVPLPPAPGTVGHPCLALANSIVTLPGGQRVDELNTPEDATAWLIMHDLAPVDTGLLAYCQLQLTDLRENLRRVLESHTEGVAPNAEPLSGINRALTAVPSAALLQYDPDKGLLRVANHPTSQLVNHAMAHIAEDAAALLTGADAHRIARCAAAPCDRFMVRTHARRQWCSERCGARQRANRAYARKQEKSPAG</sequence>
<gene>
    <name evidence="2" type="ORF">AS189_11665</name>
</gene>
<dbReference type="RefSeq" id="WP_062288996.1">
    <property type="nucleotide sequence ID" value="NZ_CP013200.1"/>
</dbReference>
<reference evidence="3" key="1">
    <citation type="submission" date="2015-11" db="EMBL/GenBank/DDBJ databases">
        <authorList>
            <person name="Kumar R."/>
            <person name="Singh D."/>
            <person name="Swarnkar M.K."/>
            <person name="Singh A.K."/>
            <person name="Kumar S."/>
        </authorList>
    </citation>
    <scope>NUCLEOTIDE SEQUENCE [LARGE SCALE GENOMIC DNA]</scope>
    <source>
        <strain evidence="3">ERGS4:06</strain>
    </source>
</reference>
<proteinExistence type="predicted"/>
<dbReference type="InterPro" id="IPR010852">
    <property type="entry name" value="ABATE"/>
</dbReference>
<accession>A0A0S2M0J7</accession>
<dbReference type="Pfam" id="PF07336">
    <property type="entry name" value="ABATE"/>
    <property type="match status" value="1"/>
</dbReference>
<evidence type="ECO:0000313" key="2">
    <source>
        <dbReference type="EMBL" id="ALO67032.1"/>
    </source>
</evidence>
<name>A0A0S2M0J7_9MICC</name>
<evidence type="ECO:0000313" key="3">
    <source>
        <dbReference type="Proteomes" id="UP000059574"/>
    </source>
</evidence>
<dbReference type="AlphaFoldDB" id="A0A0S2M0J7"/>
<dbReference type="InterPro" id="IPR021005">
    <property type="entry name" value="Znf_CGNR"/>
</dbReference>
<evidence type="ECO:0000259" key="1">
    <source>
        <dbReference type="Pfam" id="PF11706"/>
    </source>
</evidence>
<feature type="domain" description="Zinc finger CGNR" evidence="1">
    <location>
        <begin position="149"/>
        <end position="189"/>
    </location>
</feature>
<dbReference type="Pfam" id="PF11706">
    <property type="entry name" value="zf-CGNR"/>
    <property type="match status" value="1"/>
</dbReference>
<reference evidence="2 3" key="2">
    <citation type="journal article" date="2016" name="J. Biotechnol.">
        <title>Complete genome sequence of Arthrobacter alpinus ERGS4:06, a yellow pigmented bacterium tolerant to cold and radiations isolated from Sikkim Himalaya.</title>
        <authorList>
            <person name="Kumar R."/>
            <person name="Singh D."/>
            <person name="Swarnkar M.K."/>
            <person name="Singh A.K."/>
            <person name="Kumar S."/>
        </authorList>
    </citation>
    <scope>NUCLEOTIDE SEQUENCE [LARGE SCALE GENOMIC DNA]</scope>
    <source>
        <strain evidence="2 3">ERGS4:06</strain>
    </source>
</reference>
<dbReference type="PANTHER" id="PTHR35525:SF3">
    <property type="entry name" value="BLL6575 PROTEIN"/>
    <property type="match status" value="1"/>
</dbReference>